<feature type="domain" description="NAD(P)-binding" evidence="10">
    <location>
        <begin position="4"/>
        <end position="331"/>
    </location>
</feature>
<sequence length="348" mass="37953">MNVLVTGAAGYIGCHACIALIDAGHGIVALDNYSNSSPLSLQRVMQITGCDFPIVEASVNDRDVLDELFSNHAIDAVMHFAGFKAVGESCLEPLTYYRNNVTGSVTLLEAMKAAGIKDFIFSSSATVYGDPASTPITENFPLQATNPYGRSKLMIEEILQDLESADNIAENPFWRVAILRYFNPVGAHSSGLVGEDPKGIPNNLLPYITQVAVGKLAKLSVFGGDYPTPDGTGVRDYLHVMDLAEGHVRALEALTRPDAPYGCQTWNLGTGNGVSVLEMIRAFESVAQCRIPYEIVARRPGDVAECWSDASKAERELGWKARRSLNEMMADSWRWQRNNPDGYPDLES</sequence>
<dbReference type="PANTHER" id="PTHR43725:SF47">
    <property type="entry name" value="UDP-GLUCOSE 4-EPIMERASE"/>
    <property type="match status" value="1"/>
</dbReference>
<dbReference type="RefSeq" id="WP_305169753.1">
    <property type="nucleotide sequence ID" value="NZ_JAUUUU010000002.1"/>
</dbReference>
<dbReference type="EMBL" id="JAUUUU010000002">
    <property type="protein sequence ID" value="MDP1520188.1"/>
    <property type="molecule type" value="Genomic_DNA"/>
</dbReference>
<comment type="caution">
    <text evidence="11">The sequence shown here is derived from an EMBL/GenBank/DDBJ whole genome shotgun (WGS) entry which is preliminary data.</text>
</comment>
<evidence type="ECO:0000256" key="1">
    <source>
        <dbReference type="ARBA" id="ARBA00000083"/>
    </source>
</evidence>
<proteinExistence type="inferred from homology"/>
<comment type="catalytic activity">
    <reaction evidence="1 9">
        <text>UDP-alpha-D-glucose = UDP-alpha-D-galactose</text>
        <dbReference type="Rhea" id="RHEA:22168"/>
        <dbReference type="ChEBI" id="CHEBI:58885"/>
        <dbReference type="ChEBI" id="CHEBI:66914"/>
        <dbReference type="EC" id="5.1.3.2"/>
    </reaction>
</comment>
<comment type="subunit">
    <text evidence="9">Homodimer.</text>
</comment>
<evidence type="ECO:0000259" key="10">
    <source>
        <dbReference type="Pfam" id="PF16363"/>
    </source>
</evidence>
<dbReference type="SUPFAM" id="SSF51735">
    <property type="entry name" value="NAD(P)-binding Rossmann-fold domains"/>
    <property type="match status" value="1"/>
</dbReference>
<comment type="pathway">
    <text evidence="3 9">Carbohydrate metabolism; galactose metabolism.</text>
</comment>
<evidence type="ECO:0000256" key="9">
    <source>
        <dbReference type="RuleBase" id="RU366046"/>
    </source>
</evidence>
<dbReference type="GO" id="GO:0006012">
    <property type="term" value="P:galactose metabolic process"/>
    <property type="evidence" value="ECO:0007669"/>
    <property type="project" value="InterPro"/>
</dbReference>
<evidence type="ECO:0000313" key="12">
    <source>
        <dbReference type="Proteomes" id="UP001178354"/>
    </source>
</evidence>
<dbReference type="PRINTS" id="PR01713">
    <property type="entry name" value="NUCEPIMERASE"/>
</dbReference>
<dbReference type="AlphaFoldDB" id="A0AAW8B1D1"/>
<dbReference type="InterPro" id="IPR005886">
    <property type="entry name" value="UDP_G4E"/>
</dbReference>
<dbReference type="GO" id="GO:0005829">
    <property type="term" value="C:cytosol"/>
    <property type="evidence" value="ECO:0007669"/>
    <property type="project" value="TreeGrafter"/>
</dbReference>
<reference evidence="11" key="1">
    <citation type="journal article" date="2010" name="Int. J. Syst. Evol. Microbiol.">
        <title>Porticoccus litoralis gen. nov., sp. nov., a gammaproteobacterium isolated from the Yellow Sea.</title>
        <authorList>
            <person name="Oh H.M."/>
            <person name="Kim H."/>
            <person name="Kim K.M."/>
            <person name="Min G.S."/>
            <person name="Cho J.C."/>
        </authorList>
    </citation>
    <scope>NUCLEOTIDE SEQUENCE</scope>
    <source>
        <strain evidence="11">DSM 25064</strain>
    </source>
</reference>
<dbReference type="Gene3D" id="3.90.25.10">
    <property type="entry name" value="UDP-galactose 4-epimerase, domain 1"/>
    <property type="match status" value="1"/>
</dbReference>
<reference evidence="11" key="2">
    <citation type="submission" date="2023-08" db="EMBL/GenBank/DDBJ databases">
        <authorList>
            <person name="Luo J."/>
        </authorList>
    </citation>
    <scope>NUCLEOTIDE SEQUENCE</scope>
    <source>
        <strain evidence="11">DSM 25064</strain>
    </source>
</reference>
<dbReference type="InterPro" id="IPR036291">
    <property type="entry name" value="NAD(P)-bd_dom_sf"/>
</dbReference>
<dbReference type="EC" id="5.1.3.2" evidence="5 9"/>
<accession>A0AAW8B1D1</accession>
<dbReference type="InterPro" id="IPR016040">
    <property type="entry name" value="NAD(P)-bd_dom"/>
</dbReference>
<protein>
    <recommendedName>
        <fullName evidence="6 9">UDP-glucose 4-epimerase</fullName>
        <ecNumber evidence="5 9">5.1.3.2</ecNumber>
    </recommendedName>
</protein>
<gene>
    <name evidence="11" type="primary">galE</name>
    <name evidence="11" type="ORF">Q8A57_04315</name>
</gene>
<keyword evidence="7 9" id="KW-0520">NAD</keyword>
<dbReference type="PANTHER" id="PTHR43725">
    <property type="entry name" value="UDP-GLUCOSE 4-EPIMERASE"/>
    <property type="match status" value="1"/>
</dbReference>
<dbReference type="Pfam" id="PF16363">
    <property type="entry name" value="GDP_Man_Dehyd"/>
    <property type="match status" value="1"/>
</dbReference>
<dbReference type="Gene3D" id="3.40.50.720">
    <property type="entry name" value="NAD(P)-binding Rossmann-like Domain"/>
    <property type="match status" value="1"/>
</dbReference>
<evidence type="ECO:0000256" key="6">
    <source>
        <dbReference type="ARBA" id="ARBA00018569"/>
    </source>
</evidence>
<comment type="cofactor">
    <cofactor evidence="2 9">
        <name>NAD(+)</name>
        <dbReference type="ChEBI" id="CHEBI:57540"/>
    </cofactor>
</comment>
<dbReference type="Proteomes" id="UP001178354">
    <property type="component" value="Unassembled WGS sequence"/>
</dbReference>
<evidence type="ECO:0000256" key="4">
    <source>
        <dbReference type="ARBA" id="ARBA00007637"/>
    </source>
</evidence>
<keyword evidence="12" id="KW-1185">Reference proteome</keyword>
<evidence type="ECO:0000256" key="7">
    <source>
        <dbReference type="ARBA" id="ARBA00023027"/>
    </source>
</evidence>
<evidence type="ECO:0000256" key="5">
    <source>
        <dbReference type="ARBA" id="ARBA00013189"/>
    </source>
</evidence>
<dbReference type="GO" id="GO:0003978">
    <property type="term" value="F:UDP-glucose 4-epimerase activity"/>
    <property type="evidence" value="ECO:0007669"/>
    <property type="project" value="UniProtKB-UniRule"/>
</dbReference>
<comment type="similarity">
    <text evidence="4 9">Belongs to the NAD(P)-dependent epimerase/dehydratase family.</text>
</comment>
<dbReference type="NCBIfam" id="TIGR01179">
    <property type="entry name" value="galE"/>
    <property type="match status" value="1"/>
</dbReference>
<dbReference type="CDD" id="cd05247">
    <property type="entry name" value="UDP_G4E_1_SDR_e"/>
    <property type="match status" value="1"/>
</dbReference>
<keyword evidence="9" id="KW-0119">Carbohydrate metabolism</keyword>
<evidence type="ECO:0000256" key="3">
    <source>
        <dbReference type="ARBA" id="ARBA00004947"/>
    </source>
</evidence>
<dbReference type="NCBIfam" id="NF007956">
    <property type="entry name" value="PRK10675.1"/>
    <property type="match status" value="1"/>
</dbReference>
<organism evidence="11 12">
    <name type="scientific">Porticoccus litoralis</name>
    <dbReference type="NCBI Taxonomy" id="434086"/>
    <lineage>
        <taxon>Bacteria</taxon>
        <taxon>Pseudomonadati</taxon>
        <taxon>Pseudomonadota</taxon>
        <taxon>Gammaproteobacteria</taxon>
        <taxon>Cellvibrionales</taxon>
        <taxon>Porticoccaceae</taxon>
        <taxon>Porticoccus</taxon>
    </lineage>
</organism>
<name>A0AAW8B1D1_9GAMM</name>
<keyword evidence="8 9" id="KW-0413">Isomerase</keyword>
<evidence type="ECO:0000256" key="8">
    <source>
        <dbReference type="ARBA" id="ARBA00023235"/>
    </source>
</evidence>
<evidence type="ECO:0000256" key="2">
    <source>
        <dbReference type="ARBA" id="ARBA00001911"/>
    </source>
</evidence>
<evidence type="ECO:0000313" key="11">
    <source>
        <dbReference type="EMBL" id="MDP1520188.1"/>
    </source>
</evidence>